<evidence type="ECO:0000259" key="12">
    <source>
        <dbReference type="PROSITE" id="PS51384"/>
    </source>
</evidence>
<dbReference type="Pfam" id="PF00175">
    <property type="entry name" value="NAD_binding_1"/>
    <property type="match status" value="1"/>
</dbReference>
<dbReference type="Gene3D" id="3.40.50.80">
    <property type="entry name" value="Nucleotide-binding domain of ferredoxin-NADP reductase (FNR) module"/>
    <property type="match status" value="1"/>
</dbReference>
<evidence type="ECO:0000256" key="6">
    <source>
        <dbReference type="ARBA" id="ARBA00023002"/>
    </source>
</evidence>
<evidence type="ECO:0000256" key="2">
    <source>
        <dbReference type="ARBA" id="ARBA00022630"/>
    </source>
</evidence>
<dbReference type="Pfam" id="PF00111">
    <property type="entry name" value="Fer2"/>
    <property type="match status" value="1"/>
</dbReference>
<dbReference type="CDD" id="cd06215">
    <property type="entry name" value="FNR_iron_sulfur_binding_1"/>
    <property type="match status" value="1"/>
</dbReference>
<dbReference type="InterPro" id="IPR001709">
    <property type="entry name" value="Flavoprot_Pyr_Nucl_cyt_Rdtase"/>
</dbReference>
<reference evidence="13 14" key="1">
    <citation type="journal article" date="2014" name="Genome Announc.">
        <title>Draft Genome Sequence of Petroleum Oil-Degrading Marine Bacterium Pseudomonas taeanensis Strain MS-3, Isolated from a Crude Oil-Contaminated Seashore.</title>
        <authorList>
            <person name="Lee S.Y."/>
            <person name="Kim S.H."/>
            <person name="Lee D.G."/>
            <person name="Shin S."/>
            <person name="Yun S.H."/>
            <person name="Choi C.W."/>
            <person name="Chung Y.H."/>
            <person name="Choi J.S."/>
            <person name="Kahng H.Y."/>
            <person name="Kim S.I."/>
        </authorList>
    </citation>
    <scope>NUCLEOTIDE SEQUENCE [LARGE SCALE GENOMIC DNA]</scope>
    <source>
        <strain evidence="13 14">MS-3</strain>
    </source>
</reference>
<evidence type="ECO:0000256" key="10">
    <source>
        <dbReference type="ARBA" id="ARBA00061434"/>
    </source>
</evidence>
<keyword evidence="5" id="KW-0274">FAD</keyword>
<dbReference type="Proteomes" id="UP000030063">
    <property type="component" value="Unassembled WGS sequence"/>
</dbReference>
<protein>
    <submittedName>
        <fullName evidence="13">Ferredoxin</fullName>
    </submittedName>
</protein>
<comment type="cofactor">
    <cofactor evidence="1">
        <name>FAD</name>
        <dbReference type="ChEBI" id="CHEBI:57692"/>
    </cofactor>
</comment>
<dbReference type="InterPro" id="IPR039261">
    <property type="entry name" value="FNR_nucleotide-bd"/>
</dbReference>
<dbReference type="GO" id="GO:0046872">
    <property type="term" value="F:metal ion binding"/>
    <property type="evidence" value="ECO:0007669"/>
    <property type="project" value="UniProtKB-KW"/>
</dbReference>
<dbReference type="PROSITE" id="PS00197">
    <property type="entry name" value="2FE2S_FER_1"/>
    <property type="match status" value="1"/>
</dbReference>
<accession>A0A0A1YM59</accession>
<sequence length="345" mass="37912">MPFWPASELEVRCIQITQETHDVASFCFAATQPLLFTFKPGQYVSLKVEIDGRQEVRCYSISTPPSRPYNFSITVKKVPGGLVSNWLHEHFHEGDCLKVQGPQGGFNIIDQPCDKALLLSGGSGITPLMSMTRWLYDTAAEVDLHFVHSARTPDDIIYHQELQAIDARAPNFRLSLVCEGSLSGATWSGYRGFLDAAMLQQMVPDLFERTIYVCGPEIYMRAVRGILQGLDFPMQRYFEESFGGAPAAAPAPVDAGESATHRVSFSRAGKSVSGVAEETILDIAGKHGLWIPSACRMGFCGACKLRRVSGEVRMNHSGGISDTEINDGYVLACCSYAQGDVEFDY</sequence>
<keyword evidence="3" id="KW-0001">2Fe-2S</keyword>
<evidence type="ECO:0000256" key="1">
    <source>
        <dbReference type="ARBA" id="ARBA00001974"/>
    </source>
</evidence>
<dbReference type="SUPFAM" id="SSF52343">
    <property type="entry name" value="Ferredoxin reductase-like, C-terminal NADP-linked domain"/>
    <property type="match status" value="1"/>
</dbReference>
<feature type="domain" description="2Fe-2S ferredoxin-type" evidence="11">
    <location>
        <begin position="261"/>
        <end position="345"/>
    </location>
</feature>
<dbReference type="PANTHER" id="PTHR47354:SF6">
    <property type="entry name" value="NADH OXIDOREDUCTASE HCR"/>
    <property type="match status" value="1"/>
</dbReference>
<dbReference type="InterPro" id="IPR006058">
    <property type="entry name" value="2Fe2S_fd_BS"/>
</dbReference>
<evidence type="ECO:0000256" key="5">
    <source>
        <dbReference type="ARBA" id="ARBA00022827"/>
    </source>
</evidence>
<dbReference type="EMBL" id="AWSQ01000001">
    <property type="protein sequence ID" value="KFX70987.1"/>
    <property type="molecule type" value="Genomic_DNA"/>
</dbReference>
<dbReference type="InterPro" id="IPR001041">
    <property type="entry name" value="2Fe-2S_ferredoxin-type"/>
</dbReference>
<dbReference type="PROSITE" id="PS51085">
    <property type="entry name" value="2FE2S_FER_2"/>
    <property type="match status" value="1"/>
</dbReference>
<evidence type="ECO:0000313" key="14">
    <source>
        <dbReference type="Proteomes" id="UP000030063"/>
    </source>
</evidence>
<dbReference type="Gene3D" id="3.10.20.30">
    <property type="match status" value="1"/>
</dbReference>
<evidence type="ECO:0000259" key="11">
    <source>
        <dbReference type="PROSITE" id="PS51085"/>
    </source>
</evidence>
<dbReference type="GO" id="GO:0051537">
    <property type="term" value="F:2 iron, 2 sulfur cluster binding"/>
    <property type="evidence" value="ECO:0007669"/>
    <property type="project" value="UniProtKB-KW"/>
</dbReference>
<comment type="similarity">
    <text evidence="10">In the N-terminal section; belongs to the FAD-binding oxidoreductase type 6 family.</text>
</comment>
<keyword evidence="2" id="KW-0285">Flavoprotein</keyword>
<evidence type="ECO:0000256" key="3">
    <source>
        <dbReference type="ARBA" id="ARBA00022714"/>
    </source>
</evidence>
<dbReference type="InterPro" id="IPR017927">
    <property type="entry name" value="FAD-bd_FR_type"/>
</dbReference>
<feature type="domain" description="FAD-binding FR-type" evidence="12">
    <location>
        <begin position="1"/>
        <end position="109"/>
    </location>
</feature>
<dbReference type="PANTHER" id="PTHR47354">
    <property type="entry name" value="NADH OXIDOREDUCTASE HCR"/>
    <property type="match status" value="1"/>
</dbReference>
<dbReference type="SUPFAM" id="SSF63380">
    <property type="entry name" value="Riboflavin synthase domain-like"/>
    <property type="match status" value="1"/>
</dbReference>
<dbReference type="InterPro" id="IPR012675">
    <property type="entry name" value="Beta-grasp_dom_sf"/>
</dbReference>
<dbReference type="InterPro" id="IPR008333">
    <property type="entry name" value="Cbr1-like_FAD-bd_dom"/>
</dbReference>
<keyword evidence="6" id="KW-0560">Oxidoreductase</keyword>
<keyword evidence="14" id="KW-1185">Reference proteome</keyword>
<name>A0A0A1YM59_9PSED</name>
<dbReference type="InterPro" id="IPR050415">
    <property type="entry name" value="MRET"/>
</dbReference>
<proteinExistence type="inferred from homology"/>
<keyword evidence="8" id="KW-0411">Iron-sulfur</keyword>
<dbReference type="GO" id="GO:0016491">
    <property type="term" value="F:oxidoreductase activity"/>
    <property type="evidence" value="ECO:0007669"/>
    <property type="project" value="UniProtKB-KW"/>
</dbReference>
<keyword evidence="7" id="KW-0408">Iron</keyword>
<dbReference type="InterPro" id="IPR001433">
    <property type="entry name" value="OxRdtase_FAD/NAD-bd"/>
</dbReference>
<evidence type="ECO:0000256" key="8">
    <source>
        <dbReference type="ARBA" id="ARBA00023014"/>
    </source>
</evidence>
<comment type="caution">
    <text evidence="13">The sequence shown here is derived from an EMBL/GenBank/DDBJ whole genome shotgun (WGS) entry which is preliminary data.</text>
</comment>
<evidence type="ECO:0000256" key="4">
    <source>
        <dbReference type="ARBA" id="ARBA00022723"/>
    </source>
</evidence>
<organism evidence="13 14">
    <name type="scientific">Pseudomonas taeanensis MS-3</name>
    <dbReference type="NCBI Taxonomy" id="1395571"/>
    <lineage>
        <taxon>Bacteria</taxon>
        <taxon>Pseudomonadati</taxon>
        <taxon>Pseudomonadota</taxon>
        <taxon>Gammaproteobacteria</taxon>
        <taxon>Pseudomonadales</taxon>
        <taxon>Pseudomonadaceae</taxon>
        <taxon>Pseudomonas</taxon>
    </lineage>
</organism>
<dbReference type="eggNOG" id="COG1018">
    <property type="taxonomic scope" value="Bacteria"/>
</dbReference>
<dbReference type="CDD" id="cd00207">
    <property type="entry name" value="fer2"/>
    <property type="match status" value="1"/>
</dbReference>
<dbReference type="InterPro" id="IPR036010">
    <property type="entry name" value="2Fe-2S_ferredoxin-like_sf"/>
</dbReference>
<evidence type="ECO:0000313" key="13">
    <source>
        <dbReference type="EMBL" id="KFX70987.1"/>
    </source>
</evidence>
<evidence type="ECO:0000256" key="7">
    <source>
        <dbReference type="ARBA" id="ARBA00023004"/>
    </source>
</evidence>
<comment type="cofactor">
    <cofactor evidence="9">
        <name>[2Fe-2S] cluster</name>
        <dbReference type="ChEBI" id="CHEBI:190135"/>
    </cofactor>
</comment>
<dbReference type="PRINTS" id="PR00410">
    <property type="entry name" value="PHEHYDRXLASE"/>
</dbReference>
<dbReference type="AlphaFoldDB" id="A0A0A1YM59"/>
<dbReference type="SUPFAM" id="SSF54292">
    <property type="entry name" value="2Fe-2S ferredoxin-like"/>
    <property type="match status" value="1"/>
</dbReference>
<dbReference type="PROSITE" id="PS51384">
    <property type="entry name" value="FAD_FR"/>
    <property type="match status" value="1"/>
</dbReference>
<dbReference type="STRING" id="1395571.TMS3_0103295"/>
<dbReference type="Pfam" id="PF00970">
    <property type="entry name" value="FAD_binding_6"/>
    <property type="match status" value="1"/>
</dbReference>
<evidence type="ECO:0000256" key="9">
    <source>
        <dbReference type="ARBA" id="ARBA00034078"/>
    </source>
</evidence>
<dbReference type="InterPro" id="IPR017938">
    <property type="entry name" value="Riboflavin_synthase-like_b-brl"/>
</dbReference>
<dbReference type="PRINTS" id="PR00371">
    <property type="entry name" value="FPNCR"/>
</dbReference>
<gene>
    <name evidence="13" type="ORF">TMS3_0103295</name>
</gene>
<keyword evidence="4" id="KW-0479">Metal-binding</keyword>
<dbReference type="Gene3D" id="2.40.30.10">
    <property type="entry name" value="Translation factors"/>
    <property type="match status" value="1"/>
</dbReference>